<evidence type="ECO:0000256" key="1">
    <source>
        <dbReference type="ARBA" id="ARBA00004651"/>
    </source>
</evidence>
<reference evidence="8" key="1">
    <citation type="submission" date="2017-08" db="EMBL/GenBank/DDBJ databases">
        <authorList>
            <person name="Varghese N."/>
            <person name="Submissions S."/>
        </authorList>
    </citation>
    <scope>NUCLEOTIDE SEQUENCE [LARGE SCALE GENOMIC DNA]</scope>
    <source>
        <strain evidence="8">USBA17B2</strain>
    </source>
</reference>
<feature type="transmembrane region" description="Helical" evidence="6">
    <location>
        <begin position="276"/>
        <end position="299"/>
    </location>
</feature>
<dbReference type="EMBL" id="OBQK01000003">
    <property type="protein sequence ID" value="SOC54359.1"/>
    <property type="molecule type" value="Genomic_DNA"/>
</dbReference>
<proteinExistence type="predicted"/>
<feature type="transmembrane region" description="Helical" evidence="6">
    <location>
        <begin position="12"/>
        <end position="33"/>
    </location>
</feature>
<dbReference type="Proteomes" id="UP000219688">
    <property type="component" value="Unassembled WGS sequence"/>
</dbReference>
<evidence type="ECO:0000256" key="2">
    <source>
        <dbReference type="ARBA" id="ARBA00022475"/>
    </source>
</evidence>
<keyword evidence="5 6" id="KW-0472">Membrane</keyword>
<sequence length="428" mass="42229">MAPGGLRRTLGLSDAVTIGLGAMVGAGVFAVWAPAARAAGGLVLPALALAALVAVCNALSSAALAARHPSAGGTYVYGRERLGPFWGYLAGWCFVVGKTASCAAMAMTLGSYLVPGSARLAAVVAVLAVTALNLLGVHRSVRASRVIVSVVGAALLGVAVAALVPRDGRTPWDAALVLGGGPGEPVGTVLGTGGVALGVLQAAGLLFFAFAGYARIATLGEEVEDPERVIPRAVVIALSVVLGLYLLVGLVVLGVLGADGTAVSSAPVADVAALVWGADLAWVVRVLAGVAALGALLNLQLGISRTSLAMARDGHLPRTLATVSGSSAVPRAAELTVGVVVLVVVLVADLRGAIGFSSFGVLLYYAVANAAALTLRREWAPGGVVPVVGLTGCLVLAATLPTSSVLGGTLLVGAGAVGYAVRARLGGV</sequence>
<protein>
    <submittedName>
        <fullName evidence="7">Amino acid/polyamine/organocation transporter, APC superfamily</fullName>
    </submittedName>
</protein>
<feature type="transmembrane region" description="Helical" evidence="6">
    <location>
        <begin position="234"/>
        <end position="256"/>
    </location>
</feature>
<evidence type="ECO:0000256" key="5">
    <source>
        <dbReference type="ARBA" id="ARBA00023136"/>
    </source>
</evidence>
<evidence type="ECO:0000256" key="3">
    <source>
        <dbReference type="ARBA" id="ARBA00022692"/>
    </source>
</evidence>
<keyword evidence="2" id="KW-1003">Cell membrane</keyword>
<evidence type="ECO:0000313" key="7">
    <source>
        <dbReference type="EMBL" id="SOC54359.1"/>
    </source>
</evidence>
<evidence type="ECO:0000256" key="6">
    <source>
        <dbReference type="SAM" id="Phobius"/>
    </source>
</evidence>
<feature type="transmembrane region" description="Helical" evidence="6">
    <location>
        <begin position="404"/>
        <end position="421"/>
    </location>
</feature>
<dbReference type="InterPro" id="IPR002293">
    <property type="entry name" value="AA/rel_permease1"/>
</dbReference>
<gene>
    <name evidence="7" type="ORF">SAMN05421879_10386</name>
</gene>
<feature type="transmembrane region" description="Helical" evidence="6">
    <location>
        <begin position="112"/>
        <end position="134"/>
    </location>
</feature>
<dbReference type="Gene3D" id="1.20.1740.10">
    <property type="entry name" value="Amino acid/polyamine transporter I"/>
    <property type="match status" value="1"/>
</dbReference>
<accession>A0A285VJW3</accession>
<dbReference type="PIRSF" id="PIRSF006060">
    <property type="entry name" value="AA_transporter"/>
    <property type="match status" value="1"/>
</dbReference>
<keyword evidence="8" id="KW-1185">Reference proteome</keyword>
<dbReference type="PANTHER" id="PTHR42770:SF7">
    <property type="entry name" value="MEMBRANE PROTEIN"/>
    <property type="match status" value="1"/>
</dbReference>
<feature type="transmembrane region" description="Helical" evidence="6">
    <location>
        <begin position="85"/>
        <end position="106"/>
    </location>
</feature>
<dbReference type="AlphaFoldDB" id="A0A285VJW3"/>
<feature type="transmembrane region" description="Helical" evidence="6">
    <location>
        <begin position="146"/>
        <end position="165"/>
    </location>
</feature>
<keyword evidence="4 6" id="KW-1133">Transmembrane helix</keyword>
<keyword evidence="3 6" id="KW-0812">Transmembrane</keyword>
<dbReference type="GO" id="GO:0005886">
    <property type="term" value="C:plasma membrane"/>
    <property type="evidence" value="ECO:0007669"/>
    <property type="project" value="UniProtKB-SubCell"/>
</dbReference>
<dbReference type="RefSeq" id="WP_244903714.1">
    <property type="nucleotide sequence ID" value="NZ_OBQK01000003.1"/>
</dbReference>
<comment type="subcellular location">
    <subcellularLocation>
        <location evidence="1">Cell membrane</location>
        <topology evidence="1">Multi-pass membrane protein</topology>
    </subcellularLocation>
</comment>
<dbReference type="PANTHER" id="PTHR42770">
    <property type="entry name" value="AMINO ACID TRANSPORTER-RELATED"/>
    <property type="match status" value="1"/>
</dbReference>
<evidence type="ECO:0000256" key="4">
    <source>
        <dbReference type="ARBA" id="ARBA00022989"/>
    </source>
</evidence>
<name>A0A285VJW3_9MICO</name>
<dbReference type="GO" id="GO:0022857">
    <property type="term" value="F:transmembrane transporter activity"/>
    <property type="evidence" value="ECO:0007669"/>
    <property type="project" value="InterPro"/>
</dbReference>
<evidence type="ECO:0000313" key="8">
    <source>
        <dbReference type="Proteomes" id="UP000219688"/>
    </source>
</evidence>
<feature type="transmembrane region" description="Helical" evidence="6">
    <location>
        <begin position="39"/>
        <end position="64"/>
    </location>
</feature>
<feature type="transmembrane region" description="Helical" evidence="6">
    <location>
        <begin position="353"/>
        <end position="372"/>
    </location>
</feature>
<dbReference type="Pfam" id="PF13520">
    <property type="entry name" value="AA_permease_2"/>
    <property type="match status" value="1"/>
</dbReference>
<organism evidence="7 8">
    <name type="scientific">Ornithinimicrobium cerasi</name>
    <dbReference type="NCBI Taxonomy" id="2248773"/>
    <lineage>
        <taxon>Bacteria</taxon>
        <taxon>Bacillati</taxon>
        <taxon>Actinomycetota</taxon>
        <taxon>Actinomycetes</taxon>
        <taxon>Micrococcales</taxon>
        <taxon>Ornithinimicrobiaceae</taxon>
        <taxon>Ornithinimicrobium</taxon>
    </lineage>
</organism>
<dbReference type="InterPro" id="IPR050367">
    <property type="entry name" value="APC_superfamily"/>
</dbReference>
<feature type="transmembrane region" description="Helical" evidence="6">
    <location>
        <begin position="185"/>
        <end position="213"/>
    </location>
</feature>